<dbReference type="InterPro" id="IPR011330">
    <property type="entry name" value="Glyco_hydro/deAcase_b/a-brl"/>
</dbReference>
<dbReference type="PANTHER" id="PTHR34216">
    <property type="match status" value="1"/>
</dbReference>
<dbReference type="Proteomes" id="UP000606653">
    <property type="component" value="Unassembled WGS sequence"/>
</dbReference>
<sequence length="584" mass="65754">MRKHKKNPSLNVKRKNANKTIKVIVQIVLLTAVLFVLVGKIFVVRHYAEPVRAEWNQQRGFTAVSYFGVARKADAKSVSRQQLEAQLKALHDDGYVTISQQDIIDYYFKGKALPDKALFLSFEDGRNDSALFAQPILEKYNYKATFLTYADKMGDSQGKFVQPKQMQKMLKSGFWEMGSNGYRLSYINVFDNQGISLGVKDEKTLPDKTKIGYYNHYLMDFIRDENMIPIENRADMQKRIAEDYTRMQNVYTDTLGYVPGVYMIMHANSLGSNMNKLVSEANSTNIEQLFSMHFNREGSSYNTRRSGIYNLTRVQPGASWSTNHLLMKLREDSKQDTTFVVGDVSQAGNWTVSQGAAEFNEDRIVLTSRPGKTGRMHLNTNVEASNLSFSAKLLGSVVGSQSVSLGSTDQLKISLADNQLLVEQKTDGKPFEQLFAAVLPPVEWHDRDIQLNKASVYTQSEVMQAKALDETDYPSNLPGNRNLTFTIQGDKLQLSIDGNVQINDLRISPKISDGTLALESVYSSKNKKDNIYDAVFQDVNIRSAANDGAEEQVWFTNKASGLQSVGRTLSRSIDHSINWAIDTF</sequence>
<protein>
    <recommendedName>
        <fullName evidence="4">NodB homology domain-containing protein</fullName>
    </recommendedName>
</protein>
<keyword evidence="2" id="KW-0732">Signal</keyword>
<keyword evidence="3" id="KW-0812">Transmembrane</keyword>
<feature type="domain" description="NodB homology" evidence="4">
    <location>
        <begin position="112"/>
        <end position="188"/>
    </location>
</feature>
<evidence type="ECO:0000259" key="4">
    <source>
        <dbReference type="Pfam" id="PF01522"/>
    </source>
</evidence>
<proteinExistence type="predicted"/>
<evidence type="ECO:0000256" key="2">
    <source>
        <dbReference type="ARBA" id="ARBA00022729"/>
    </source>
</evidence>
<evidence type="ECO:0000313" key="6">
    <source>
        <dbReference type="Proteomes" id="UP000606653"/>
    </source>
</evidence>
<feature type="transmembrane region" description="Helical" evidence="3">
    <location>
        <begin position="21"/>
        <end position="43"/>
    </location>
</feature>
<evidence type="ECO:0000313" key="5">
    <source>
        <dbReference type="EMBL" id="GGO04908.1"/>
    </source>
</evidence>
<evidence type="ECO:0000256" key="1">
    <source>
        <dbReference type="ARBA" id="ARBA00004613"/>
    </source>
</evidence>
<dbReference type="Pfam" id="PF01522">
    <property type="entry name" value="Polysacc_deac_1"/>
    <property type="match status" value="1"/>
</dbReference>
<evidence type="ECO:0000256" key="3">
    <source>
        <dbReference type="SAM" id="Phobius"/>
    </source>
</evidence>
<comment type="subcellular location">
    <subcellularLocation>
        <location evidence="1">Secreted</location>
    </subcellularLocation>
</comment>
<name>A0ABQ2L6D3_9BACL</name>
<organism evidence="5 6">
    <name type="scientific">Saccharibacillus kuerlensis</name>
    <dbReference type="NCBI Taxonomy" id="459527"/>
    <lineage>
        <taxon>Bacteria</taxon>
        <taxon>Bacillati</taxon>
        <taxon>Bacillota</taxon>
        <taxon>Bacilli</taxon>
        <taxon>Bacillales</taxon>
        <taxon>Paenibacillaceae</taxon>
        <taxon>Saccharibacillus</taxon>
    </lineage>
</organism>
<keyword evidence="6" id="KW-1185">Reference proteome</keyword>
<dbReference type="SUPFAM" id="SSF88713">
    <property type="entry name" value="Glycoside hydrolase/deacetylase"/>
    <property type="match status" value="1"/>
</dbReference>
<keyword evidence="3" id="KW-0472">Membrane</keyword>
<dbReference type="EMBL" id="BMLN01000009">
    <property type="protein sequence ID" value="GGO04908.1"/>
    <property type="molecule type" value="Genomic_DNA"/>
</dbReference>
<accession>A0ABQ2L6D3</accession>
<dbReference type="InterPro" id="IPR002509">
    <property type="entry name" value="NODB_dom"/>
</dbReference>
<comment type="caution">
    <text evidence="5">The sequence shown here is derived from an EMBL/GenBank/DDBJ whole genome shotgun (WGS) entry which is preliminary data.</text>
</comment>
<dbReference type="Gene3D" id="3.20.20.370">
    <property type="entry name" value="Glycoside hydrolase/deacetylase"/>
    <property type="match status" value="1"/>
</dbReference>
<dbReference type="PANTHER" id="PTHR34216:SF3">
    <property type="entry name" value="POLY-BETA-1,6-N-ACETYL-D-GLUCOSAMINE N-DEACETYLASE"/>
    <property type="match status" value="1"/>
</dbReference>
<reference evidence="6" key="1">
    <citation type="journal article" date="2019" name="Int. J. Syst. Evol. Microbiol.">
        <title>The Global Catalogue of Microorganisms (GCM) 10K type strain sequencing project: providing services to taxonomists for standard genome sequencing and annotation.</title>
        <authorList>
            <consortium name="The Broad Institute Genomics Platform"/>
            <consortium name="The Broad Institute Genome Sequencing Center for Infectious Disease"/>
            <person name="Wu L."/>
            <person name="Ma J."/>
        </authorList>
    </citation>
    <scope>NUCLEOTIDE SEQUENCE [LARGE SCALE GENOMIC DNA]</scope>
    <source>
        <strain evidence="6">CGMCC 1.6964</strain>
    </source>
</reference>
<keyword evidence="3" id="KW-1133">Transmembrane helix</keyword>
<dbReference type="InterPro" id="IPR051398">
    <property type="entry name" value="Polysacch_Deacetylase"/>
</dbReference>
<gene>
    <name evidence="5" type="ORF">GCM10010969_30660</name>
</gene>
<dbReference type="RefSeq" id="WP_018978954.1">
    <property type="nucleotide sequence ID" value="NZ_BMLN01000009.1"/>
</dbReference>